<dbReference type="PROSITE" id="PS50941">
    <property type="entry name" value="CHIT_BIND_I_2"/>
    <property type="match status" value="1"/>
</dbReference>
<comment type="caution">
    <text evidence="6">Lacks conserved residue(s) required for the propagation of feature annotation.</text>
</comment>
<evidence type="ECO:0000256" key="3">
    <source>
        <dbReference type="ARBA" id="ARBA00022729"/>
    </source>
</evidence>
<keyword evidence="2" id="KW-0479">Metal-binding</keyword>
<reference evidence="10" key="1">
    <citation type="submission" date="2015-04" db="EMBL/GenBank/DDBJ databases">
        <title>The genome sequence of the plant pathogenic Rhizarian Plasmodiophora brassicae reveals insights in its biotrophic life cycle and the origin of chitin synthesis.</title>
        <authorList>
            <person name="Schwelm A."/>
            <person name="Fogelqvist J."/>
            <person name="Knaust A."/>
            <person name="Julke S."/>
            <person name="Lilja T."/>
            <person name="Dhandapani V."/>
            <person name="Bonilla-Rosso G."/>
            <person name="Karlsson M."/>
            <person name="Shevchenko A."/>
            <person name="Choi S.R."/>
            <person name="Kim H.G."/>
            <person name="Park J.Y."/>
            <person name="Lim Y.P."/>
            <person name="Ludwig-Muller J."/>
            <person name="Dixelius C."/>
        </authorList>
    </citation>
    <scope>NUCLEOTIDE SEQUENCE</scope>
    <source>
        <tissue evidence="10">Potato root galls</tissue>
    </source>
</reference>
<keyword evidence="5" id="KW-0119">Carbohydrate metabolism</keyword>
<evidence type="ECO:0000256" key="1">
    <source>
        <dbReference type="ARBA" id="ARBA00022669"/>
    </source>
</evidence>
<evidence type="ECO:0000256" key="2">
    <source>
        <dbReference type="ARBA" id="ARBA00022723"/>
    </source>
</evidence>
<dbReference type="CDD" id="cd00035">
    <property type="entry name" value="ChtBD1"/>
    <property type="match status" value="1"/>
</dbReference>
<dbReference type="Pfam" id="PF01522">
    <property type="entry name" value="Polysacc_deac_1"/>
    <property type="match status" value="1"/>
</dbReference>
<protein>
    <recommendedName>
        <fullName evidence="9">Chitin-binding type-1 domain-containing protein</fullName>
    </recommendedName>
</protein>
<dbReference type="EMBL" id="HACM01008391">
    <property type="protein sequence ID" value="CRZ08833.1"/>
    <property type="molecule type" value="Transcribed_RNA"/>
</dbReference>
<keyword evidence="6" id="KW-1015">Disulfide bond</keyword>
<feature type="chain" id="PRO_5005223110" description="Chitin-binding type-1 domain-containing protein" evidence="8">
    <location>
        <begin position="18"/>
        <end position="332"/>
    </location>
</feature>
<dbReference type="GO" id="GO:0016810">
    <property type="term" value="F:hydrolase activity, acting on carbon-nitrogen (but not peptide) bonds"/>
    <property type="evidence" value="ECO:0007669"/>
    <property type="project" value="InterPro"/>
</dbReference>
<dbReference type="GO" id="GO:0046872">
    <property type="term" value="F:metal ion binding"/>
    <property type="evidence" value="ECO:0007669"/>
    <property type="project" value="UniProtKB-KW"/>
</dbReference>
<feature type="domain" description="Chitin-binding type-1" evidence="9">
    <location>
        <begin position="27"/>
        <end position="64"/>
    </location>
</feature>
<feature type="compositionally biased region" description="Polar residues" evidence="7">
    <location>
        <begin position="81"/>
        <end position="92"/>
    </location>
</feature>
<dbReference type="InterPro" id="IPR001002">
    <property type="entry name" value="Chitin-bd_1"/>
</dbReference>
<dbReference type="Pfam" id="PF00187">
    <property type="entry name" value="Chitin_bind_1"/>
    <property type="match status" value="1"/>
</dbReference>
<evidence type="ECO:0000256" key="8">
    <source>
        <dbReference type="SAM" id="SignalP"/>
    </source>
</evidence>
<dbReference type="PANTHER" id="PTHR46471">
    <property type="entry name" value="CHITIN DEACETYLASE"/>
    <property type="match status" value="1"/>
</dbReference>
<sequence>MIAFLIALYALSCHSSADLCSNPPRADWRCGPSFGNADCTAGNCCSQYEWCGSTPAHCNEFSMCLEMAQPKTKKSVFNLPEKQQQSEPSCKQTEPKGKRPPITIGDVSSFNWCGSRKAIALAFEATSLESPAIDYLLSDLSRLKMKATFFLSPSGPKQCPTIRKILRLGHSIQHYSWSNQDMTSLTAEEFKMEMEFVPSWLHDVCNLDVPITQFSPPMGEFSHELTLEANSYGYSVMTWTVNANNGVKAGPEDVFEGVVQQYCMYSQKWKSAIIMHRDSDYMFPDGEAGILDIYAGFFQGFEFITTTECLASCIKEGECIAPGNPWPGVYNL</sequence>
<feature type="disulfide bond" evidence="6">
    <location>
        <begin position="44"/>
        <end position="58"/>
    </location>
</feature>
<dbReference type="InterPro" id="IPR036861">
    <property type="entry name" value="Endochitinase-like_sf"/>
</dbReference>
<name>A0A0H5R3X7_9EUKA</name>
<dbReference type="Gene3D" id="3.30.60.10">
    <property type="entry name" value="Endochitinase-like"/>
    <property type="match status" value="1"/>
</dbReference>
<evidence type="ECO:0000259" key="9">
    <source>
        <dbReference type="PROSITE" id="PS50941"/>
    </source>
</evidence>
<evidence type="ECO:0000256" key="4">
    <source>
        <dbReference type="ARBA" id="ARBA00022801"/>
    </source>
</evidence>
<dbReference type="InterPro" id="IPR011330">
    <property type="entry name" value="Glyco_hydro/deAcase_b/a-brl"/>
</dbReference>
<feature type="disulfide bond" evidence="6">
    <location>
        <begin position="39"/>
        <end position="51"/>
    </location>
</feature>
<dbReference type="InterPro" id="IPR002509">
    <property type="entry name" value="NODB_dom"/>
</dbReference>
<keyword evidence="1 6" id="KW-0147">Chitin-binding</keyword>
<dbReference type="Gene3D" id="3.20.20.370">
    <property type="entry name" value="Glycoside hydrolase/deacetylase"/>
    <property type="match status" value="1"/>
</dbReference>
<dbReference type="SUPFAM" id="SSF57016">
    <property type="entry name" value="Plant lectins/antimicrobial peptides"/>
    <property type="match status" value="1"/>
</dbReference>
<evidence type="ECO:0000256" key="7">
    <source>
        <dbReference type="SAM" id="MobiDB-lite"/>
    </source>
</evidence>
<evidence type="ECO:0000313" key="10">
    <source>
        <dbReference type="EMBL" id="CRZ08833.1"/>
    </source>
</evidence>
<keyword evidence="3 8" id="KW-0732">Signal</keyword>
<accession>A0A0H5R3X7</accession>
<keyword evidence="4" id="KW-0378">Hydrolase</keyword>
<evidence type="ECO:0000256" key="5">
    <source>
        <dbReference type="ARBA" id="ARBA00023277"/>
    </source>
</evidence>
<dbReference type="SMART" id="SM00270">
    <property type="entry name" value="ChtBD1"/>
    <property type="match status" value="1"/>
</dbReference>
<dbReference type="PANTHER" id="PTHR46471:SF2">
    <property type="entry name" value="CHITIN DEACETYLASE-RELATED"/>
    <property type="match status" value="1"/>
</dbReference>
<dbReference type="AlphaFoldDB" id="A0A0H5R3X7"/>
<feature type="region of interest" description="Disordered" evidence="7">
    <location>
        <begin position="79"/>
        <end position="98"/>
    </location>
</feature>
<feature type="disulfide bond" evidence="6">
    <location>
        <begin position="30"/>
        <end position="45"/>
    </location>
</feature>
<organism evidence="10">
    <name type="scientific">Spongospora subterranea</name>
    <dbReference type="NCBI Taxonomy" id="70186"/>
    <lineage>
        <taxon>Eukaryota</taxon>
        <taxon>Sar</taxon>
        <taxon>Rhizaria</taxon>
        <taxon>Endomyxa</taxon>
        <taxon>Phytomyxea</taxon>
        <taxon>Plasmodiophorida</taxon>
        <taxon>Plasmodiophoridae</taxon>
        <taxon>Spongospora</taxon>
    </lineage>
</organism>
<dbReference type="GO" id="GO:0008061">
    <property type="term" value="F:chitin binding"/>
    <property type="evidence" value="ECO:0007669"/>
    <property type="project" value="UniProtKB-UniRule"/>
</dbReference>
<dbReference type="GO" id="GO:0005975">
    <property type="term" value="P:carbohydrate metabolic process"/>
    <property type="evidence" value="ECO:0007669"/>
    <property type="project" value="InterPro"/>
</dbReference>
<dbReference type="SUPFAM" id="SSF88713">
    <property type="entry name" value="Glycoside hydrolase/deacetylase"/>
    <property type="match status" value="1"/>
</dbReference>
<feature type="signal peptide" evidence="8">
    <location>
        <begin position="1"/>
        <end position="17"/>
    </location>
</feature>
<evidence type="ECO:0000256" key="6">
    <source>
        <dbReference type="PROSITE-ProRule" id="PRU00261"/>
    </source>
</evidence>
<proteinExistence type="predicted"/>